<reference evidence="16" key="1">
    <citation type="submission" date="2025-08" db="UniProtKB">
        <authorList>
            <consortium name="Ensembl"/>
        </authorList>
    </citation>
    <scope>IDENTIFICATION</scope>
</reference>
<dbReference type="GO" id="GO:0005737">
    <property type="term" value="C:cytoplasm"/>
    <property type="evidence" value="ECO:0007669"/>
    <property type="project" value="TreeGrafter"/>
</dbReference>
<dbReference type="PROSITE" id="PS00107">
    <property type="entry name" value="PROTEIN_KINASE_ATP"/>
    <property type="match status" value="1"/>
</dbReference>
<dbReference type="Pfam" id="PF00069">
    <property type="entry name" value="Pkinase"/>
    <property type="match status" value="1"/>
</dbReference>
<dbReference type="PIRSF" id="PIRSF038172">
    <property type="entry name" value="MAPKKKK"/>
    <property type="match status" value="1"/>
</dbReference>
<dbReference type="PANTHER" id="PTHR48012">
    <property type="entry name" value="STERILE20-LIKE KINASE, ISOFORM B-RELATED"/>
    <property type="match status" value="1"/>
</dbReference>
<feature type="active site" description="Proton acceptor" evidence="10">
    <location>
        <position position="143"/>
    </location>
</feature>
<feature type="transmembrane region" description="Helical" evidence="13">
    <location>
        <begin position="430"/>
        <end position="451"/>
    </location>
</feature>
<evidence type="ECO:0000313" key="17">
    <source>
        <dbReference type="Proteomes" id="UP000694621"/>
    </source>
</evidence>
<dbReference type="InterPro" id="IPR011009">
    <property type="entry name" value="Kinase-like_dom_sf"/>
</dbReference>
<dbReference type="SMART" id="SM00220">
    <property type="entry name" value="S_TKc"/>
    <property type="match status" value="1"/>
</dbReference>
<dbReference type="InterPro" id="IPR050629">
    <property type="entry name" value="STE20/SPS1-PAK"/>
</dbReference>
<keyword evidence="6" id="KW-0808">Transferase</keyword>
<proteinExistence type="inferred from homology"/>
<dbReference type="Gene3D" id="1.10.510.10">
    <property type="entry name" value="Transferase(Phosphotransferase) domain 1"/>
    <property type="match status" value="1"/>
</dbReference>
<evidence type="ECO:0000256" key="3">
    <source>
        <dbReference type="ARBA" id="ARBA00012513"/>
    </source>
</evidence>
<organism evidence="16 17">
    <name type="scientific">Astyanax mexicanus</name>
    <name type="common">Blind cave fish</name>
    <name type="synonym">Astyanax fasciatus mexicanus</name>
    <dbReference type="NCBI Taxonomy" id="7994"/>
    <lineage>
        <taxon>Eukaryota</taxon>
        <taxon>Metazoa</taxon>
        <taxon>Chordata</taxon>
        <taxon>Craniata</taxon>
        <taxon>Vertebrata</taxon>
        <taxon>Euteleostomi</taxon>
        <taxon>Actinopterygii</taxon>
        <taxon>Neopterygii</taxon>
        <taxon>Teleostei</taxon>
        <taxon>Ostariophysi</taxon>
        <taxon>Characiformes</taxon>
        <taxon>Characoidei</taxon>
        <taxon>Acestrorhamphidae</taxon>
        <taxon>Acestrorhamphinae</taxon>
        <taxon>Astyanax</taxon>
    </lineage>
</organism>
<dbReference type="InterPro" id="IPR000719">
    <property type="entry name" value="Prot_kinase_dom"/>
</dbReference>
<feature type="domain" description="Protein kinase" evidence="14">
    <location>
        <begin position="23"/>
        <end position="280"/>
    </location>
</feature>
<evidence type="ECO:0000256" key="9">
    <source>
        <dbReference type="ARBA" id="ARBA00022840"/>
    </source>
</evidence>
<dbReference type="SUPFAM" id="SSF56112">
    <property type="entry name" value="Protein kinase-like (PK-like)"/>
    <property type="match status" value="1"/>
</dbReference>
<dbReference type="EC" id="2.7.11.1" evidence="3"/>
<dbReference type="InterPro" id="IPR001180">
    <property type="entry name" value="CNH_dom"/>
</dbReference>
<keyword evidence="9 11" id="KW-0067">ATP-binding</keyword>
<comment type="similarity">
    <text evidence="2">Belongs to the protein kinase superfamily. STE Ser/Thr protein kinase family. STE20 subfamily.</text>
</comment>
<evidence type="ECO:0000256" key="13">
    <source>
        <dbReference type="SAM" id="Phobius"/>
    </source>
</evidence>
<evidence type="ECO:0000259" key="15">
    <source>
        <dbReference type="PROSITE" id="PS50219"/>
    </source>
</evidence>
<keyword evidence="13" id="KW-1133">Transmembrane helix</keyword>
<evidence type="ECO:0000256" key="12">
    <source>
        <dbReference type="PROSITE-ProRule" id="PRU10141"/>
    </source>
</evidence>
<feature type="binding site" evidence="11">
    <location>
        <begin position="29"/>
        <end position="37"/>
    </location>
    <ligand>
        <name>ATP</name>
        <dbReference type="ChEBI" id="CHEBI:30616"/>
    </ligand>
</feature>
<evidence type="ECO:0000256" key="7">
    <source>
        <dbReference type="ARBA" id="ARBA00022741"/>
    </source>
</evidence>
<keyword evidence="8" id="KW-0418">Kinase</keyword>
<feature type="domain" description="CNH" evidence="15">
    <location>
        <begin position="381"/>
        <end position="675"/>
    </location>
</feature>
<dbReference type="GO" id="GO:0005524">
    <property type="term" value="F:ATP binding"/>
    <property type="evidence" value="ECO:0007669"/>
    <property type="project" value="UniProtKB-UniRule"/>
</dbReference>
<dbReference type="AlphaFoldDB" id="A0A8B9L8V8"/>
<evidence type="ECO:0000256" key="10">
    <source>
        <dbReference type="PIRSR" id="PIRSR038172-1"/>
    </source>
</evidence>
<sequence>TEPKEEGVHTAQFSERENPQDDFEILLRVGGGTYGEVYKARNKQTGDMTAMKVIKMEPEDDFSVIQQEIVMVKSCKHNNIVAYHGSYIRANKLWICMEYCGGGSLQDIYHVTGPLSEQQIAYVCREMLQGLDYLHGQKKIHRDIKGANILLNDNGEVKLADFGISAQITATFARRMSFIGTPYWMAPEVAAVEIKGGYNELCDIWSVGITAIELAELQPPLFDVHPLRVLFLMSKSGYQPPKLKDKSKWSSVLYNSVKSMLIRNPKKRPGAKKMLTHLFVTQPCLRQELTLELLDKLRHPEKLKECLQPDDEDIEVHPTRHTHLISSIEWCVKKQEVWFENQMFMFHLYLCLSLFLSLPDHAHSHSNTLPIFFKKVFHGCPLKINCSTTWDHPTTKGKLSGINLKMFVLNLSVFLSFSLLKLFPGKCTWVYTISNVLMSISGKAEALIYIYSNTHLHVFTCLHKLSTTQTQLVYIIHLFVFFFFFFYRKFAISTKIPETKGCRACAVANNVQSGCVFLCGALESSVVLLQWYEPMHKFMLIKHFDFPLPNPLRVFEMVVVPEQEYPMVCIGVNRGQSPSQPVHMENINLNSNTSWFTNTGLVYFDDTLLAIWKHGWQRRGEVLSEILQEITEPRKTFRLIGSDRLVVLETRQSEDQSGMCNLYILEIAENFVLIP</sequence>
<evidence type="ECO:0000256" key="11">
    <source>
        <dbReference type="PIRSR" id="PIRSR038172-2"/>
    </source>
</evidence>
<evidence type="ECO:0000256" key="8">
    <source>
        <dbReference type="ARBA" id="ARBA00022777"/>
    </source>
</evidence>
<dbReference type="Proteomes" id="UP000694621">
    <property type="component" value="Unplaced"/>
</dbReference>
<evidence type="ECO:0000256" key="6">
    <source>
        <dbReference type="ARBA" id="ARBA00022679"/>
    </source>
</evidence>
<name>A0A8B9L8V8_ASTMX</name>
<dbReference type="CDD" id="cd06613">
    <property type="entry name" value="STKc_MAP4K3_like"/>
    <property type="match status" value="1"/>
</dbReference>
<evidence type="ECO:0000256" key="4">
    <source>
        <dbReference type="ARBA" id="ARBA00022527"/>
    </source>
</evidence>
<evidence type="ECO:0000313" key="16">
    <source>
        <dbReference type="Ensembl" id="ENSAMXP00005048821.1"/>
    </source>
</evidence>
<dbReference type="PROSITE" id="PS50219">
    <property type="entry name" value="CNH"/>
    <property type="match status" value="1"/>
</dbReference>
<keyword evidence="5" id="KW-0597">Phosphoprotein</keyword>
<dbReference type="InterPro" id="IPR017441">
    <property type="entry name" value="Protein_kinase_ATP_BS"/>
</dbReference>
<dbReference type="InterPro" id="IPR021160">
    <property type="entry name" value="MAPKKKK"/>
</dbReference>
<keyword evidence="7 11" id="KW-0547">Nucleotide-binding</keyword>
<evidence type="ECO:0000259" key="14">
    <source>
        <dbReference type="PROSITE" id="PS50011"/>
    </source>
</evidence>
<dbReference type="Pfam" id="PF00780">
    <property type="entry name" value="CNH"/>
    <property type="match status" value="1"/>
</dbReference>
<evidence type="ECO:0000256" key="1">
    <source>
        <dbReference type="ARBA" id="ARBA00001946"/>
    </source>
</evidence>
<feature type="transmembrane region" description="Helical" evidence="13">
    <location>
        <begin position="404"/>
        <end position="423"/>
    </location>
</feature>
<dbReference type="PANTHER" id="PTHR48012:SF15">
    <property type="entry name" value="MITOGEN-ACTIVATED PROTEIN KINASE KINASE KINASE KINASE 1"/>
    <property type="match status" value="1"/>
</dbReference>
<dbReference type="FunFam" id="1.10.510.10:FF:000031">
    <property type="entry name" value="Mitogen-activated protein kinase kinase kinase kinase"/>
    <property type="match status" value="1"/>
</dbReference>
<dbReference type="Ensembl" id="ENSAMXT00005052950.1">
    <property type="protein sequence ID" value="ENSAMXP00005048821.1"/>
    <property type="gene ID" value="ENSAMXG00005022286.1"/>
</dbReference>
<accession>A0A8B9L8V8</accession>
<keyword evidence="13" id="KW-0812">Transmembrane</keyword>
<evidence type="ECO:0000256" key="5">
    <source>
        <dbReference type="ARBA" id="ARBA00022553"/>
    </source>
</evidence>
<keyword evidence="13" id="KW-0472">Membrane</keyword>
<feature type="binding site" evidence="11 12">
    <location>
        <position position="52"/>
    </location>
    <ligand>
        <name>ATP</name>
        <dbReference type="ChEBI" id="CHEBI:30616"/>
    </ligand>
</feature>
<dbReference type="SMART" id="SM00036">
    <property type="entry name" value="CNH"/>
    <property type="match status" value="1"/>
</dbReference>
<dbReference type="GO" id="GO:0008349">
    <property type="term" value="F:MAP kinase kinase kinase kinase activity"/>
    <property type="evidence" value="ECO:0007669"/>
    <property type="project" value="InterPro"/>
</dbReference>
<evidence type="ECO:0000256" key="2">
    <source>
        <dbReference type="ARBA" id="ARBA00008874"/>
    </source>
</evidence>
<dbReference type="PROSITE" id="PS50011">
    <property type="entry name" value="PROTEIN_KINASE_DOM"/>
    <property type="match status" value="1"/>
</dbReference>
<comment type="cofactor">
    <cofactor evidence="1">
        <name>Mg(2+)</name>
        <dbReference type="ChEBI" id="CHEBI:18420"/>
    </cofactor>
</comment>
<protein>
    <recommendedName>
        <fullName evidence="3">non-specific serine/threonine protein kinase</fullName>
        <ecNumber evidence="3">2.7.11.1</ecNumber>
    </recommendedName>
</protein>
<keyword evidence="4" id="KW-0723">Serine/threonine-protein kinase</keyword>
<feature type="transmembrane region" description="Helical" evidence="13">
    <location>
        <begin position="471"/>
        <end position="487"/>
    </location>
</feature>